<name>A0A926NXQ1_9HYPH</name>
<dbReference type="Gene3D" id="3.40.50.720">
    <property type="entry name" value="NAD(P)-binding Rossmann-like Domain"/>
    <property type="match status" value="1"/>
</dbReference>
<dbReference type="AlphaFoldDB" id="A0A926NXQ1"/>
<organism evidence="3 4">
    <name type="scientific">Roseibium aggregatum</name>
    <dbReference type="NCBI Taxonomy" id="187304"/>
    <lineage>
        <taxon>Bacteria</taxon>
        <taxon>Pseudomonadati</taxon>
        <taxon>Pseudomonadota</taxon>
        <taxon>Alphaproteobacteria</taxon>
        <taxon>Hyphomicrobiales</taxon>
        <taxon>Stappiaceae</taxon>
        <taxon>Roseibium</taxon>
    </lineage>
</organism>
<keyword evidence="2" id="KW-0560">Oxidoreductase</keyword>
<dbReference type="PANTHER" id="PTHR44196:SF1">
    <property type="entry name" value="DEHYDROGENASE_REDUCTASE SDR FAMILY MEMBER 7B"/>
    <property type="match status" value="1"/>
</dbReference>
<evidence type="ECO:0000256" key="2">
    <source>
        <dbReference type="ARBA" id="ARBA00023002"/>
    </source>
</evidence>
<dbReference type="GO" id="GO:0016491">
    <property type="term" value="F:oxidoreductase activity"/>
    <property type="evidence" value="ECO:0007669"/>
    <property type="project" value="UniProtKB-KW"/>
</dbReference>
<dbReference type="InterPro" id="IPR036291">
    <property type="entry name" value="NAD(P)-bd_dom_sf"/>
</dbReference>
<gene>
    <name evidence="3" type="ORF">HK439_18860</name>
</gene>
<dbReference type="InterPro" id="IPR002347">
    <property type="entry name" value="SDR_fam"/>
</dbReference>
<reference evidence="3" key="1">
    <citation type="submission" date="2020-05" db="EMBL/GenBank/DDBJ databases">
        <title>Identification of trans-AT polyketide cluster in two marine bacteria, producers of a novel glutaramide-containing polyketide sesbanimide D and analogs.</title>
        <authorList>
            <person name="Kacar D."/>
            <person name="Rodriguez P."/>
            <person name="Canedo L."/>
            <person name="Gonzalez E."/>
            <person name="Galan B."/>
            <person name="De La Calle F."/>
            <person name="Garcia J.L."/>
        </authorList>
    </citation>
    <scope>NUCLEOTIDE SEQUENCE</scope>
    <source>
        <strain evidence="3">PHM038</strain>
    </source>
</reference>
<dbReference type="PRINTS" id="PR00081">
    <property type="entry name" value="GDHRDH"/>
</dbReference>
<evidence type="ECO:0000313" key="4">
    <source>
        <dbReference type="Proteomes" id="UP000598467"/>
    </source>
</evidence>
<proteinExistence type="inferred from homology"/>
<dbReference type="SUPFAM" id="SSF51735">
    <property type="entry name" value="NAD(P)-binding Rossmann-fold domains"/>
    <property type="match status" value="1"/>
</dbReference>
<comment type="caution">
    <text evidence="3">The sequence shown here is derived from an EMBL/GenBank/DDBJ whole genome shotgun (WGS) entry which is preliminary data.</text>
</comment>
<evidence type="ECO:0000256" key="1">
    <source>
        <dbReference type="ARBA" id="ARBA00006484"/>
    </source>
</evidence>
<dbReference type="PANTHER" id="PTHR44196">
    <property type="entry name" value="DEHYDROGENASE/REDUCTASE SDR FAMILY MEMBER 7B"/>
    <property type="match status" value="1"/>
</dbReference>
<dbReference type="GO" id="GO:0016020">
    <property type="term" value="C:membrane"/>
    <property type="evidence" value="ECO:0007669"/>
    <property type="project" value="TreeGrafter"/>
</dbReference>
<sequence length="254" mass="27272">MEDRQKRAWVVGASSGIGAAVALKLADAGYLVAASARNEKALDLLATEAGGPVQAFPVDILDRDAVERTFGEIEETMGPVDLAVFAAGIYLRDEPGRFDAELVSKTFGVNLMGTSHCLEAVLAKMVPRRSGHVAIIASVSGYAGLPGGGVYGASKSALITLAEAIYPELKEKGIAVSVINPGFVRTPLTARNDFPMPFMISAEDAAERIVRGLQSMRFEIAFPKRMVFLLKLLRLLPYPLFFAVTKKMLRADRG</sequence>
<dbReference type="EMBL" id="JABFCZ010000022">
    <property type="protein sequence ID" value="MBD1548329.1"/>
    <property type="molecule type" value="Genomic_DNA"/>
</dbReference>
<dbReference type="RefSeq" id="WP_190293024.1">
    <property type="nucleotide sequence ID" value="NZ_JABFCZ010000022.1"/>
</dbReference>
<dbReference type="Proteomes" id="UP000598467">
    <property type="component" value="Unassembled WGS sequence"/>
</dbReference>
<comment type="similarity">
    <text evidence="1">Belongs to the short-chain dehydrogenases/reductases (SDR) family.</text>
</comment>
<dbReference type="Pfam" id="PF00106">
    <property type="entry name" value="adh_short"/>
    <property type="match status" value="1"/>
</dbReference>
<protein>
    <submittedName>
        <fullName evidence="3">SDR family NAD(P)-dependent oxidoreductase</fullName>
    </submittedName>
</protein>
<accession>A0A926NXQ1</accession>
<evidence type="ECO:0000313" key="3">
    <source>
        <dbReference type="EMBL" id="MBD1548329.1"/>
    </source>
</evidence>